<feature type="transmembrane region" description="Helical" evidence="7">
    <location>
        <begin position="529"/>
        <end position="546"/>
    </location>
</feature>
<proteinExistence type="inferred from homology"/>
<evidence type="ECO:0000256" key="1">
    <source>
        <dbReference type="ARBA" id="ARBA00004651"/>
    </source>
</evidence>
<keyword evidence="6 7" id="KW-0472">Membrane</keyword>
<feature type="transmembrane region" description="Helical" evidence="7">
    <location>
        <begin position="469"/>
        <end position="487"/>
    </location>
</feature>
<feature type="domain" description="CobW/HypB/UreG nucleotide-binding" evidence="8">
    <location>
        <begin position="13"/>
        <end position="65"/>
    </location>
</feature>
<feature type="transmembrane region" description="Helical" evidence="7">
    <location>
        <begin position="251"/>
        <end position="273"/>
    </location>
</feature>
<dbReference type="RefSeq" id="WP_102892594.1">
    <property type="nucleotide sequence ID" value="NZ_NBZD01000003.1"/>
</dbReference>
<evidence type="ECO:0000256" key="6">
    <source>
        <dbReference type="ARBA" id="ARBA00023136"/>
    </source>
</evidence>
<dbReference type="EMBL" id="NBZD01000003">
    <property type="protein sequence ID" value="PNH18355.1"/>
    <property type="molecule type" value="Genomic_DNA"/>
</dbReference>
<comment type="caution">
    <text evidence="9">The sequence shown here is derived from an EMBL/GenBank/DDBJ whole genome shotgun (WGS) entry which is preliminary data.</text>
</comment>
<gene>
    <name evidence="9" type="ORF">B7R76_05790</name>
</gene>
<evidence type="ECO:0000256" key="2">
    <source>
        <dbReference type="ARBA" id="ARBA00006386"/>
    </source>
</evidence>
<dbReference type="GO" id="GO:0005886">
    <property type="term" value="C:plasma membrane"/>
    <property type="evidence" value="ECO:0007669"/>
    <property type="project" value="UniProtKB-SubCell"/>
</dbReference>
<keyword evidence="4 7" id="KW-0812">Transmembrane</keyword>
<dbReference type="AlphaFoldDB" id="A0A2J8B0R9"/>
<evidence type="ECO:0000313" key="9">
    <source>
        <dbReference type="EMBL" id="PNH18355.1"/>
    </source>
</evidence>
<dbReference type="InterPro" id="IPR005524">
    <property type="entry name" value="DUF318"/>
</dbReference>
<dbReference type="PANTHER" id="PTHR34184:SF4">
    <property type="entry name" value="UPF0718 PROTEIN YCGR"/>
    <property type="match status" value="1"/>
</dbReference>
<protein>
    <recommendedName>
        <fullName evidence="8">CobW/HypB/UreG nucleotide-binding domain-containing protein</fullName>
    </recommendedName>
</protein>
<evidence type="ECO:0000259" key="8">
    <source>
        <dbReference type="Pfam" id="PF02492"/>
    </source>
</evidence>
<evidence type="ECO:0000256" key="7">
    <source>
        <dbReference type="SAM" id="Phobius"/>
    </source>
</evidence>
<name>A0A2J8B0R9_9FIRM</name>
<organism evidence="9 10">
    <name type="scientific">Mageeibacillus indolicus</name>
    <dbReference type="NCBI Taxonomy" id="884684"/>
    <lineage>
        <taxon>Bacteria</taxon>
        <taxon>Bacillati</taxon>
        <taxon>Bacillota</taxon>
        <taxon>Clostridia</taxon>
        <taxon>Eubacteriales</taxon>
        <taxon>Oscillospiraceae</taxon>
        <taxon>Mageeibacillus</taxon>
    </lineage>
</organism>
<feature type="transmembrane region" description="Helical" evidence="7">
    <location>
        <begin position="394"/>
        <end position="415"/>
    </location>
</feature>
<dbReference type="InterPro" id="IPR027417">
    <property type="entry name" value="P-loop_NTPase"/>
</dbReference>
<evidence type="ECO:0000256" key="3">
    <source>
        <dbReference type="ARBA" id="ARBA00022475"/>
    </source>
</evidence>
<evidence type="ECO:0000256" key="4">
    <source>
        <dbReference type="ARBA" id="ARBA00022692"/>
    </source>
</evidence>
<reference evidence="10" key="1">
    <citation type="submission" date="2017-04" db="EMBL/GenBank/DDBJ databases">
        <authorList>
            <person name="Bumgarner R.E."/>
            <person name="Fredricks D.N."/>
            <person name="Srinivasan S."/>
        </authorList>
    </citation>
    <scope>NUCLEOTIDE SEQUENCE [LARGE SCALE GENOMIC DNA]</scope>
    <source>
        <strain evidence="10">KA00405</strain>
    </source>
</reference>
<dbReference type="Pfam" id="PF02492">
    <property type="entry name" value="cobW"/>
    <property type="match status" value="1"/>
</dbReference>
<dbReference type="InterPro" id="IPR052923">
    <property type="entry name" value="UPF0718"/>
</dbReference>
<dbReference type="Proteomes" id="UP000236394">
    <property type="component" value="Unassembled WGS sequence"/>
</dbReference>
<dbReference type="SUPFAM" id="SSF52540">
    <property type="entry name" value="P-loop containing nucleoside triphosphate hydrolases"/>
    <property type="match status" value="1"/>
</dbReference>
<keyword evidence="5 7" id="KW-1133">Transmembrane helix</keyword>
<feature type="transmembrane region" description="Helical" evidence="7">
    <location>
        <begin position="285"/>
        <end position="308"/>
    </location>
</feature>
<dbReference type="InterPro" id="IPR003495">
    <property type="entry name" value="CobW/HypB/UreG_nucleotide-bd"/>
</dbReference>
<accession>A0A2J8B0R9</accession>
<evidence type="ECO:0000256" key="5">
    <source>
        <dbReference type="ARBA" id="ARBA00022989"/>
    </source>
</evidence>
<feature type="transmembrane region" description="Helical" evidence="7">
    <location>
        <begin position="499"/>
        <end position="517"/>
    </location>
</feature>
<feature type="transmembrane region" description="Helical" evidence="7">
    <location>
        <begin position="566"/>
        <end position="584"/>
    </location>
</feature>
<sequence>MPKLRFKLTQRVPIILVTGFLDSGKTSFIARLVKTLRDNAPKAKLALLTCEKGEAELDIATLAELVAFNEISRPEKLTRTFLTEMLRETSPDMLIVEYNGVWPLAQIKAAIPPCMAYLQYSLNVQSVAAADRQITGMGSLSAQILSESEGVLLNFYSPSATQETGLTGQAVDAAESAQQKIAEVLRRKLQAYNSRLQFFCWRKKAESNPADFAVSSAAGAVDELKFAVPENLPPLPNGLLRKITDAGIGGGLQFLLVLLAVWAAVLLRAWFALPGLENWQAAGVAISKYFLALMFQIVPFMLMAALISSVLQVTVSDLTVQKWLKRPWYISVPLTLGLGSVLPICDCGLVPIITRLLRKGVSRPIAFLFFVASTVTNPLVILSTFYAFPGQPLVYVWRLGLGLMTAVLLSGAVCLQEWSWRKKGELRAKESVVADLVCTSGYIGELSGNSGINKAVAVFRHTIQEFMTLMPYVVAGALLSAIVHELFTASSAQFLSRNTHLAVLLTVPLAVFLAVCANSNAFLAKNFTSFLPAPAVLIYMAFSPLLDIKNLLLWKNGLGKKAVGEYVVTLLIIMLLLFGVLYVLPRGVLPRLGGFL</sequence>
<feature type="transmembrane region" description="Helical" evidence="7">
    <location>
        <begin position="328"/>
        <end position="353"/>
    </location>
</feature>
<comment type="subcellular location">
    <subcellularLocation>
        <location evidence="1">Cell membrane</location>
        <topology evidence="1">Multi-pass membrane protein</topology>
    </subcellularLocation>
</comment>
<feature type="transmembrane region" description="Helical" evidence="7">
    <location>
        <begin position="365"/>
        <end position="388"/>
    </location>
</feature>
<keyword evidence="3" id="KW-1003">Cell membrane</keyword>
<evidence type="ECO:0000313" key="10">
    <source>
        <dbReference type="Proteomes" id="UP000236394"/>
    </source>
</evidence>
<dbReference type="Gene3D" id="3.40.50.300">
    <property type="entry name" value="P-loop containing nucleotide triphosphate hydrolases"/>
    <property type="match status" value="1"/>
</dbReference>
<comment type="similarity">
    <text evidence="2">Belongs to the UPF0718 family.</text>
</comment>
<dbReference type="PANTHER" id="PTHR34184">
    <property type="entry name" value="UPF0718 PROTEIN YCGR"/>
    <property type="match status" value="1"/>
</dbReference>
<dbReference type="Pfam" id="PF03773">
    <property type="entry name" value="ArsP_1"/>
    <property type="match status" value="1"/>
</dbReference>